<protein>
    <recommendedName>
        <fullName evidence="2">VWFA domain-containing protein</fullName>
    </recommendedName>
</protein>
<dbReference type="Proteomes" id="UP000035720">
    <property type="component" value="Unassembled WGS sequence"/>
</dbReference>
<comment type="caution">
    <text evidence="3">The sequence shown here is derived from an EMBL/GenBank/DDBJ whole genome shotgun (WGS) entry which is preliminary data.</text>
</comment>
<reference evidence="3 4" key="1">
    <citation type="journal article" date="2013" name="ISME J.">
        <title>A metabolic model for members of the genus Tetrasphaera involved in enhanced biological phosphorus removal.</title>
        <authorList>
            <person name="Kristiansen R."/>
            <person name="Nguyen H.T.T."/>
            <person name="Saunders A.M."/>
            <person name="Nielsen J.L."/>
            <person name="Wimmer R."/>
            <person name="Le V.Q."/>
            <person name="McIlroy S.J."/>
            <person name="Petrovski S."/>
            <person name="Seviour R.J."/>
            <person name="Calteau A."/>
            <person name="Nielsen K.L."/>
            <person name="Nielsen P.H."/>
        </authorList>
    </citation>
    <scope>NUCLEOTIDE SEQUENCE [LARGE SCALE GENOMIC DNA]</scope>
    <source>
        <strain evidence="3 4">Ben 74</strain>
    </source>
</reference>
<gene>
    <name evidence="3" type="ORF">BN13_440006</name>
</gene>
<feature type="compositionally biased region" description="Basic and acidic residues" evidence="1">
    <location>
        <begin position="441"/>
        <end position="456"/>
    </location>
</feature>
<feature type="compositionally biased region" description="Basic and acidic residues" evidence="1">
    <location>
        <begin position="411"/>
        <end position="433"/>
    </location>
</feature>
<accession>A0A077M8L3</accession>
<dbReference type="EMBL" id="CAJC01000155">
    <property type="protein sequence ID" value="CCI53681.1"/>
    <property type="molecule type" value="Genomic_DNA"/>
</dbReference>
<feature type="region of interest" description="Disordered" evidence="1">
    <location>
        <begin position="404"/>
        <end position="478"/>
    </location>
</feature>
<dbReference type="SUPFAM" id="SSF53300">
    <property type="entry name" value="vWA-like"/>
    <property type="match status" value="1"/>
</dbReference>
<dbReference type="Pfam" id="PF13519">
    <property type="entry name" value="VWA_2"/>
    <property type="match status" value="1"/>
</dbReference>
<keyword evidence="4" id="KW-1185">Reference proteome</keyword>
<name>A0A077M8L3_9MICO</name>
<dbReference type="STRING" id="1193518.BN13_440006"/>
<evidence type="ECO:0000256" key="1">
    <source>
        <dbReference type="SAM" id="MobiDB-lite"/>
    </source>
</evidence>
<dbReference type="InterPro" id="IPR002035">
    <property type="entry name" value="VWF_A"/>
</dbReference>
<dbReference type="Gene3D" id="3.40.50.410">
    <property type="entry name" value="von Willebrand factor, type A domain"/>
    <property type="match status" value="1"/>
</dbReference>
<dbReference type="InterPro" id="IPR036465">
    <property type="entry name" value="vWFA_dom_sf"/>
</dbReference>
<sequence>MFVLALVFVGTKLFGNRDSSHNQAKNSGGVSASASGSASGSASNCGDYQIVAPAEVASIVTETVGPKLGCHNVKVTTASSLAFLEQSSAGTVHPDAWITGRSVAVGLQRASRRRHRPRGRVRRPGFASTPVVLAVPASLANADTTGPHNWIDALAKLQLSAAAPGEYAPAALAFTAVWQMFANLPGGEQAVSEPFFEIVRAQVPVAASFERSSNTSTARAFPTTEQQIRAWNTAHTAAPISAMTPNEGAPMMNYTLVRFDQSTTDADAFSALETALTTDAATKAFTAAGFRSADGKVAAELVPGVPVVLPGTAPQIGTKTLVRLLSDMQWITRKVSILNVVDVSGSMVEKSGDQTRIERAIDAVNETTSRIPDNARAGLWVFSSDRRPGGRDYEQLVATLGVRQGFGQPARRADPGRQLDRHADARRHGPLRHDRGRLRVRPQELHRQHPEPRDCARSAASPCRCTASRRAPATPKTS</sequence>
<evidence type="ECO:0000259" key="2">
    <source>
        <dbReference type="Pfam" id="PF13519"/>
    </source>
</evidence>
<feature type="domain" description="VWFA" evidence="2">
    <location>
        <begin position="340"/>
        <end position="385"/>
    </location>
</feature>
<dbReference type="Pfam" id="PF13531">
    <property type="entry name" value="SBP_bac_11"/>
    <property type="match status" value="1"/>
</dbReference>
<proteinExistence type="predicted"/>
<organism evidence="3 4">
    <name type="scientific">Nostocoides jenkinsii Ben 74</name>
    <dbReference type="NCBI Taxonomy" id="1193518"/>
    <lineage>
        <taxon>Bacteria</taxon>
        <taxon>Bacillati</taxon>
        <taxon>Actinomycetota</taxon>
        <taxon>Actinomycetes</taxon>
        <taxon>Micrococcales</taxon>
        <taxon>Intrasporangiaceae</taxon>
        <taxon>Nostocoides</taxon>
    </lineage>
</organism>
<evidence type="ECO:0000313" key="4">
    <source>
        <dbReference type="Proteomes" id="UP000035720"/>
    </source>
</evidence>
<dbReference type="AlphaFoldDB" id="A0A077M8L3"/>
<evidence type="ECO:0000313" key="3">
    <source>
        <dbReference type="EMBL" id="CCI53681.1"/>
    </source>
</evidence>